<protein>
    <submittedName>
        <fullName evidence="1">Uncharacterized protein</fullName>
    </submittedName>
</protein>
<name>A0A9X2BWR6_9PROT</name>
<evidence type="ECO:0000313" key="1">
    <source>
        <dbReference type="EMBL" id="MCK8788083.1"/>
    </source>
</evidence>
<organism evidence="1 2">
    <name type="scientific">Roseomonas acroporae</name>
    <dbReference type="NCBI Taxonomy" id="2937791"/>
    <lineage>
        <taxon>Bacteria</taxon>
        <taxon>Pseudomonadati</taxon>
        <taxon>Pseudomonadota</taxon>
        <taxon>Alphaproteobacteria</taxon>
        <taxon>Acetobacterales</taxon>
        <taxon>Roseomonadaceae</taxon>
        <taxon>Roseomonas</taxon>
    </lineage>
</organism>
<dbReference type="AlphaFoldDB" id="A0A9X2BWR6"/>
<dbReference type="Proteomes" id="UP001139516">
    <property type="component" value="Unassembled WGS sequence"/>
</dbReference>
<proteinExistence type="predicted"/>
<accession>A0A9X2BWR6</accession>
<reference evidence="1" key="1">
    <citation type="submission" date="2022-04" db="EMBL/GenBank/DDBJ databases">
        <title>Roseomonas acroporae sp. nov., isolated from coral Acropora digitifera.</title>
        <authorList>
            <person name="Sun H."/>
        </authorList>
    </citation>
    <scope>NUCLEOTIDE SEQUENCE</scope>
    <source>
        <strain evidence="1">NAR14</strain>
    </source>
</reference>
<keyword evidence="2" id="KW-1185">Reference proteome</keyword>
<dbReference type="RefSeq" id="WP_248670125.1">
    <property type="nucleotide sequence ID" value="NZ_JALPRX010000177.1"/>
</dbReference>
<comment type="caution">
    <text evidence="1">The sequence shown here is derived from an EMBL/GenBank/DDBJ whole genome shotgun (WGS) entry which is preliminary data.</text>
</comment>
<gene>
    <name evidence="1" type="ORF">M0638_27380</name>
</gene>
<evidence type="ECO:0000313" key="2">
    <source>
        <dbReference type="Proteomes" id="UP001139516"/>
    </source>
</evidence>
<sequence length="180" mass="20064">MAALSRHDRQAKAAAIAAGEAHYMPEKPCGHGHASPRGVNHGRCLSCAAQRRAEWVNVNREKVRAADAAAHRQRRAEKAVAEGREPVRIGRMPFLTAEQRIANRRANSLRYWRERPGLHSAMNAAHHAAKPEQTIARVAKRRARRKQAAGTFTAADIRALRLAQKDRCVLCLKPFGCVFR</sequence>
<dbReference type="EMBL" id="JALPRX010000177">
    <property type="protein sequence ID" value="MCK8788083.1"/>
    <property type="molecule type" value="Genomic_DNA"/>
</dbReference>